<dbReference type="AlphaFoldDB" id="A0A1H9CBF2"/>
<gene>
    <name evidence="10" type="ORF">SAMN05421756_102139</name>
</gene>
<evidence type="ECO:0000256" key="7">
    <source>
        <dbReference type="PROSITE-ProRule" id="PRU01091"/>
    </source>
</evidence>
<feature type="domain" description="OmpR/PhoB-type" evidence="9">
    <location>
        <begin position="120"/>
        <end position="216"/>
    </location>
</feature>
<keyword evidence="2" id="KW-0902">Two-component regulatory system</keyword>
<feature type="modified residue" description="4-aspartylphosphate" evidence="6">
    <location>
        <position position="49"/>
    </location>
</feature>
<accession>A0A1H9CBF2</accession>
<keyword evidence="5" id="KW-0804">Transcription</keyword>
<evidence type="ECO:0000256" key="1">
    <source>
        <dbReference type="ARBA" id="ARBA00022553"/>
    </source>
</evidence>
<dbReference type="SMART" id="SM00862">
    <property type="entry name" value="Trans_reg_C"/>
    <property type="match status" value="1"/>
</dbReference>
<dbReference type="InterPro" id="IPR011006">
    <property type="entry name" value="CheY-like_superfamily"/>
</dbReference>
<feature type="DNA-binding region" description="OmpR/PhoB-type" evidence="7">
    <location>
        <begin position="120"/>
        <end position="216"/>
    </location>
</feature>
<evidence type="ECO:0000256" key="5">
    <source>
        <dbReference type="ARBA" id="ARBA00023163"/>
    </source>
</evidence>
<evidence type="ECO:0000256" key="6">
    <source>
        <dbReference type="PROSITE-ProRule" id="PRU00169"/>
    </source>
</evidence>
<evidence type="ECO:0000313" key="10">
    <source>
        <dbReference type="EMBL" id="SEP98317.1"/>
    </source>
</evidence>
<dbReference type="GO" id="GO:0005829">
    <property type="term" value="C:cytosol"/>
    <property type="evidence" value="ECO:0007669"/>
    <property type="project" value="TreeGrafter"/>
</dbReference>
<dbReference type="Pfam" id="PF00486">
    <property type="entry name" value="Trans_reg_C"/>
    <property type="match status" value="1"/>
</dbReference>
<feature type="domain" description="Response regulatory" evidence="8">
    <location>
        <begin position="1"/>
        <end position="113"/>
    </location>
</feature>
<dbReference type="GO" id="GO:0000156">
    <property type="term" value="F:phosphorelay response regulator activity"/>
    <property type="evidence" value="ECO:0007669"/>
    <property type="project" value="TreeGrafter"/>
</dbReference>
<dbReference type="CDD" id="cd00383">
    <property type="entry name" value="trans_reg_C"/>
    <property type="match status" value="1"/>
</dbReference>
<name>A0A1H9CBF2_9ACTN</name>
<keyword evidence="4 7" id="KW-0238">DNA-binding</keyword>
<keyword evidence="11" id="KW-1185">Reference proteome</keyword>
<dbReference type="Gene3D" id="3.40.50.2300">
    <property type="match status" value="1"/>
</dbReference>
<dbReference type="InterPro" id="IPR016032">
    <property type="entry name" value="Sig_transdc_resp-reg_C-effctor"/>
</dbReference>
<dbReference type="SMART" id="SM00448">
    <property type="entry name" value="REC"/>
    <property type="match status" value="1"/>
</dbReference>
<evidence type="ECO:0000259" key="8">
    <source>
        <dbReference type="PROSITE" id="PS50110"/>
    </source>
</evidence>
<evidence type="ECO:0000256" key="2">
    <source>
        <dbReference type="ARBA" id="ARBA00023012"/>
    </source>
</evidence>
<evidence type="ECO:0000256" key="3">
    <source>
        <dbReference type="ARBA" id="ARBA00023015"/>
    </source>
</evidence>
<dbReference type="GO" id="GO:0032993">
    <property type="term" value="C:protein-DNA complex"/>
    <property type="evidence" value="ECO:0007669"/>
    <property type="project" value="TreeGrafter"/>
</dbReference>
<dbReference type="GO" id="GO:0006355">
    <property type="term" value="P:regulation of DNA-templated transcription"/>
    <property type="evidence" value="ECO:0007669"/>
    <property type="project" value="InterPro"/>
</dbReference>
<dbReference type="InterPro" id="IPR039420">
    <property type="entry name" value="WalR-like"/>
</dbReference>
<dbReference type="Gene3D" id="6.10.250.690">
    <property type="match status" value="1"/>
</dbReference>
<dbReference type="Gene3D" id="1.10.10.10">
    <property type="entry name" value="Winged helix-like DNA-binding domain superfamily/Winged helix DNA-binding domain"/>
    <property type="match status" value="1"/>
</dbReference>
<dbReference type="Proteomes" id="UP000198504">
    <property type="component" value="Unassembled WGS sequence"/>
</dbReference>
<dbReference type="InterPro" id="IPR036388">
    <property type="entry name" value="WH-like_DNA-bd_sf"/>
</dbReference>
<dbReference type="EMBL" id="FOFA01000002">
    <property type="protein sequence ID" value="SEP98317.1"/>
    <property type="molecule type" value="Genomic_DNA"/>
</dbReference>
<keyword evidence="3" id="KW-0805">Transcription regulation</keyword>
<evidence type="ECO:0000313" key="11">
    <source>
        <dbReference type="Proteomes" id="UP000198504"/>
    </source>
</evidence>
<reference evidence="11" key="1">
    <citation type="submission" date="2016-10" db="EMBL/GenBank/DDBJ databases">
        <authorList>
            <person name="Varghese N."/>
            <person name="Submissions S."/>
        </authorList>
    </citation>
    <scope>NUCLEOTIDE SEQUENCE [LARGE SCALE GENOMIC DNA]</scope>
    <source>
        <strain evidence="11">CGMCC 4.6856</strain>
    </source>
</reference>
<dbReference type="PANTHER" id="PTHR48111:SF1">
    <property type="entry name" value="TWO-COMPONENT RESPONSE REGULATOR ORR33"/>
    <property type="match status" value="1"/>
</dbReference>
<protein>
    <submittedName>
        <fullName evidence="10">DNA-binding response regulator, OmpR family, contains REC and winged-helix (WHTH) domain</fullName>
    </submittedName>
</protein>
<dbReference type="GO" id="GO:0000976">
    <property type="term" value="F:transcription cis-regulatory region binding"/>
    <property type="evidence" value="ECO:0007669"/>
    <property type="project" value="TreeGrafter"/>
</dbReference>
<dbReference type="Pfam" id="PF00072">
    <property type="entry name" value="Response_reg"/>
    <property type="match status" value="1"/>
</dbReference>
<keyword evidence="1 6" id="KW-0597">Phosphoprotein</keyword>
<dbReference type="PROSITE" id="PS50110">
    <property type="entry name" value="RESPONSE_REGULATORY"/>
    <property type="match status" value="1"/>
</dbReference>
<organism evidence="10 11">
    <name type="scientific">Microlunatus flavus</name>
    <dbReference type="NCBI Taxonomy" id="1036181"/>
    <lineage>
        <taxon>Bacteria</taxon>
        <taxon>Bacillati</taxon>
        <taxon>Actinomycetota</taxon>
        <taxon>Actinomycetes</taxon>
        <taxon>Propionibacteriales</taxon>
        <taxon>Propionibacteriaceae</taxon>
        <taxon>Microlunatus</taxon>
    </lineage>
</organism>
<evidence type="ECO:0000256" key="4">
    <source>
        <dbReference type="ARBA" id="ARBA00023125"/>
    </source>
</evidence>
<dbReference type="SUPFAM" id="SSF46894">
    <property type="entry name" value="C-terminal effector domain of the bipartite response regulators"/>
    <property type="match status" value="1"/>
</dbReference>
<dbReference type="InterPro" id="IPR001789">
    <property type="entry name" value="Sig_transdc_resp-reg_receiver"/>
</dbReference>
<evidence type="ECO:0000259" key="9">
    <source>
        <dbReference type="PROSITE" id="PS51755"/>
    </source>
</evidence>
<proteinExistence type="predicted"/>
<dbReference type="PANTHER" id="PTHR48111">
    <property type="entry name" value="REGULATOR OF RPOS"/>
    <property type="match status" value="1"/>
</dbReference>
<dbReference type="InterPro" id="IPR001867">
    <property type="entry name" value="OmpR/PhoB-type_DNA-bd"/>
</dbReference>
<sequence>MLVVEDDAAIQEALVGSLGDAGYEVRGLPDGRDLEAELDRFRPDLVVLDWMLPGRDGPTLSRVVRSRTPAAVIIVTARDEVDDRLRGFDAGADDYVVKPFATSELLARTRAVLRRAGVTLGTIQVDDLLVDPAAARVTRGGVEVELTATELRLLVFLAENRDRVVSTLQILTQVWGYDDYADNLVQVHISALRRKIEAHGPRLIHTSRGLGYVLRAPR</sequence>
<dbReference type="SUPFAM" id="SSF52172">
    <property type="entry name" value="CheY-like"/>
    <property type="match status" value="1"/>
</dbReference>
<dbReference type="STRING" id="1036181.SAMN05421756_102139"/>
<dbReference type="PROSITE" id="PS51755">
    <property type="entry name" value="OMPR_PHOB"/>
    <property type="match status" value="1"/>
</dbReference>